<dbReference type="EMBL" id="JQCR01000002">
    <property type="protein sequence ID" value="KGE18555.1"/>
    <property type="molecule type" value="Genomic_DNA"/>
</dbReference>
<dbReference type="AlphaFoldDB" id="A0A098M7N6"/>
<reference evidence="3 4" key="1">
    <citation type="submission" date="2014-08" db="EMBL/GenBank/DDBJ databases">
        <authorList>
            <person name="den Bakker H.C."/>
        </authorList>
    </citation>
    <scope>NUCLEOTIDE SEQUENCE [LARGE SCALE GENOMIC DNA]</scope>
    <source>
        <strain evidence="3 4">DSM 18334</strain>
    </source>
</reference>
<reference evidence="3 4" key="2">
    <citation type="submission" date="2014-10" db="EMBL/GenBank/DDBJ databases">
        <title>Comparative genomics of the Paenibacillus odorifer group.</title>
        <authorList>
            <person name="Tsai Y.-C."/>
            <person name="Martin N."/>
            <person name="Korlach J."/>
            <person name="Wiedmann M."/>
        </authorList>
    </citation>
    <scope>NUCLEOTIDE SEQUENCE [LARGE SCALE GENOMIC DNA]</scope>
    <source>
        <strain evidence="3 4">DSM 18334</strain>
    </source>
</reference>
<organism evidence="3 4">
    <name type="scientific">Paenibacillus wynnii</name>
    <dbReference type="NCBI Taxonomy" id="268407"/>
    <lineage>
        <taxon>Bacteria</taxon>
        <taxon>Bacillati</taxon>
        <taxon>Bacillota</taxon>
        <taxon>Bacilli</taxon>
        <taxon>Bacillales</taxon>
        <taxon>Paenibacillaceae</taxon>
        <taxon>Paenibacillus</taxon>
    </lineage>
</organism>
<proteinExistence type="predicted"/>
<evidence type="ECO:0000259" key="2">
    <source>
        <dbReference type="Pfam" id="PF09992"/>
    </source>
</evidence>
<dbReference type="Pfam" id="PF09992">
    <property type="entry name" value="NAGPA"/>
    <property type="match status" value="1"/>
</dbReference>
<gene>
    <name evidence="3" type="ORF">PWYN_03620</name>
</gene>
<dbReference type="RefSeq" id="WP_036648580.1">
    <property type="nucleotide sequence ID" value="NZ_JQCR01000002.1"/>
</dbReference>
<evidence type="ECO:0000256" key="1">
    <source>
        <dbReference type="SAM" id="Phobius"/>
    </source>
</evidence>
<sequence>MITPVKRINRFFMLTTAPFIGLLLCLWIYQPPLQLDLRISQYAPVTGPLQETAALKGDLTKAQSAAAYTIKTVSTSAKVYKQTTTTMNALVSTATAQTTRPKFIYNRRISAKLGSPEEVISSSRISIELYRMNPGNYKGYALKIKLKDPSAMAMSLGKETPGGSETTMQAVSRHGAVAGINAGGFADKGGKRYPLSTTIIGGHYLTGFESSYKDLSFVGLNKSGKLIGGKFYSQSQLDKLDPAFGATFVPVLLQNSIKIPIPEKWKASPKRAPRTVMGKYKDDQLLVLVADGYNENGSSGATLEEIQNKLYGMGVTDAYNLDGGGSSSLIFNGKVVNKPSDGNLRPVPTNFLFFE</sequence>
<accession>A0A098M7N6</accession>
<name>A0A098M7N6_9BACL</name>
<dbReference type="PANTHER" id="PTHR40446">
    <property type="entry name" value="N-ACETYLGLUCOSAMINE-1-PHOSPHODIESTER ALPHA-N-ACETYLGLUCOSAMINIDASE"/>
    <property type="match status" value="1"/>
</dbReference>
<evidence type="ECO:0000313" key="3">
    <source>
        <dbReference type="EMBL" id="KGE18555.1"/>
    </source>
</evidence>
<evidence type="ECO:0000313" key="4">
    <source>
        <dbReference type="Proteomes" id="UP000029734"/>
    </source>
</evidence>
<keyword evidence="1" id="KW-0812">Transmembrane</keyword>
<protein>
    <submittedName>
        <fullName evidence="3">Exopolysaccharide biosynthesis protein</fullName>
    </submittedName>
</protein>
<keyword evidence="4" id="KW-1185">Reference proteome</keyword>
<dbReference type="eggNOG" id="COG4632">
    <property type="taxonomic scope" value="Bacteria"/>
</dbReference>
<dbReference type="InterPro" id="IPR018711">
    <property type="entry name" value="NAGPA"/>
</dbReference>
<keyword evidence="1" id="KW-1133">Transmembrane helix</keyword>
<feature type="domain" description="Phosphodiester glycosidase" evidence="2">
    <location>
        <begin position="174"/>
        <end position="354"/>
    </location>
</feature>
<dbReference type="STRING" id="268407.PWYN_03620"/>
<dbReference type="OrthoDB" id="9816453at2"/>
<feature type="transmembrane region" description="Helical" evidence="1">
    <location>
        <begin position="12"/>
        <end position="29"/>
    </location>
</feature>
<dbReference type="PANTHER" id="PTHR40446:SF2">
    <property type="entry name" value="N-ACETYLGLUCOSAMINE-1-PHOSPHODIESTER ALPHA-N-ACETYLGLUCOSAMINIDASE"/>
    <property type="match status" value="1"/>
</dbReference>
<comment type="caution">
    <text evidence="3">The sequence shown here is derived from an EMBL/GenBank/DDBJ whole genome shotgun (WGS) entry which is preliminary data.</text>
</comment>
<keyword evidence="1" id="KW-0472">Membrane</keyword>
<dbReference type="Proteomes" id="UP000029734">
    <property type="component" value="Unassembled WGS sequence"/>
</dbReference>